<gene>
    <name evidence="2" type="ORF">KGA66_05975</name>
</gene>
<comment type="caution">
    <text evidence="2">The sequence shown here is derived from an EMBL/GenBank/DDBJ whole genome shotgun (WGS) entry which is preliminary data.</text>
</comment>
<feature type="transmembrane region" description="Helical" evidence="1">
    <location>
        <begin position="6"/>
        <end position="23"/>
    </location>
</feature>
<keyword evidence="3" id="KW-1185">Reference proteome</keyword>
<name>A0A8J8BBZ3_9ACTN</name>
<organism evidence="2 3">
    <name type="scientific">Actinocrinis puniceicyclus</name>
    <dbReference type="NCBI Taxonomy" id="977794"/>
    <lineage>
        <taxon>Bacteria</taxon>
        <taxon>Bacillati</taxon>
        <taxon>Actinomycetota</taxon>
        <taxon>Actinomycetes</taxon>
        <taxon>Catenulisporales</taxon>
        <taxon>Actinospicaceae</taxon>
        <taxon>Actinocrinis</taxon>
    </lineage>
</organism>
<evidence type="ECO:0000256" key="1">
    <source>
        <dbReference type="SAM" id="Phobius"/>
    </source>
</evidence>
<evidence type="ECO:0000313" key="2">
    <source>
        <dbReference type="EMBL" id="MBS2962586.1"/>
    </source>
</evidence>
<protein>
    <submittedName>
        <fullName evidence="2">Uncharacterized protein</fullName>
    </submittedName>
</protein>
<evidence type="ECO:0000313" key="3">
    <source>
        <dbReference type="Proteomes" id="UP000677913"/>
    </source>
</evidence>
<dbReference type="EMBL" id="JAGSXH010000013">
    <property type="protein sequence ID" value="MBS2962586.1"/>
    <property type="molecule type" value="Genomic_DNA"/>
</dbReference>
<accession>A0A8J8BBZ3</accession>
<keyword evidence="1" id="KW-1133">Transmembrane helix</keyword>
<keyword evidence="1" id="KW-0812">Transmembrane</keyword>
<dbReference type="Pfam" id="PF23778">
    <property type="entry name" value="Phage_holin_2"/>
    <property type="match status" value="1"/>
</dbReference>
<keyword evidence="1" id="KW-0472">Membrane</keyword>
<dbReference type="RefSeq" id="WP_211465410.1">
    <property type="nucleotide sequence ID" value="NZ_JAGSXH010000013.1"/>
</dbReference>
<proteinExistence type="predicted"/>
<feature type="transmembrane region" description="Helical" evidence="1">
    <location>
        <begin position="35"/>
        <end position="59"/>
    </location>
</feature>
<reference evidence="2" key="1">
    <citation type="submission" date="2021-04" db="EMBL/GenBank/DDBJ databases">
        <title>Genome based classification of Actinospica acidithermotolerans sp. nov., an actinobacterium isolated from an Indonesian hot spring.</title>
        <authorList>
            <person name="Kusuma A.B."/>
            <person name="Putra K.E."/>
            <person name="Nafisah S."/>
            <person name="Loh J."/>
            <person name="Nouioui I."/>
            <person name="Goodfellow M."/>
        </authorList>
    </citation>
    <scope>NUCLEOTIDE SEQUENCE</scope>
    <source>
        <strain evidence="2">DSM 45618</strain>
    </source>
</reference>
<sequence length="112" mass="12589">MDSWSVCFPFAAALVYIAGYTAMARWWRTPVGRSMVSLAVAIALALLPAVLHYAAGLALTRRWFRWYDRGSLNAIGVILLWRLVVLWRVQRARCPSEDHQPPHASGEDNAAH</sequence>
<dbReference type="InterPro" id="IPR056964">
    <property type="entry name" value="Phage_holin"/>
</dbReference>
<dbReference type="Proteomes" id="UP000677913">
    <property type="component" value="Unassembled WGS sequence"/>
</dbReference>
<dbReference type="AlphaFoldDB" id="A0A8J8BBZ3"/>